<dbReference type="Proteomes" id="UP000565719">
    <property type="component" value="Unassembled WGS sequence"/>
</dbReference>
<dbReference type="Gene3D" id="3.40.190.10">
    <property type="entry name" value="Periplasmic binding protein-like II"/>
    <property type="match status" value="1"/>
</dbReference>
<protein>
    <submittedName>
        <fullName evidence="3">Tripartite tricarboxylate transporter substrate binding protein</fullName>
    </submittedName>
</protein>
<dbReference type="CDD" id="cd07012">
    <property type="entry name" value="PBP2_Bug_TTT"/>
    <property type="match status" value="1"/>
</dbReference>
<evidence type="ECO:0000256" key="2">
    <source>
        <dbReference type="SAM" id="SignalP"/>
    </source>
</evidence>
<reference evidence="3 4" key="1">
    <citation type="submission" date="2019-09" db="EMBL/GenBank/DDBJ databases">
        <title>Draft genome sequencing and comparative genomics of hatchery-associated Vibrios.</title>
        <authorList>
            <person name="Kehlet-Delgado H."/>
            <person name="Mueller R.S."/>
        </authorList>
    </citation>
    <scope>NUCLEOTIDE SEQUENCE [LARGE SCALE GENOMIC DNA]</scope>
    <source>
        <strain evidence="3 4">99-46-Y</strain>
    </source>
</reference>
<proteinExistence type="inferred from homology"/>
<feature type="chain" id="PRO_5031148893" evidence="2">
    <location>
        <begin position="25"/>
        <end position="321"/>
    </location>
</feature>
<organism evidence="3 4">
    <name type="scientific">Vibrio pectenicida</name>
    <dbReference type="NCBI Taxonomy" id="62763"/>
    <lineage>
        <taxon>Bacteria</taxon>
        <taxon>Pseudomonadati</taxon>
        <taxon>Pseudomonadota</taxon>
        <taxon>Gammaproteobacteria</taxon>
        <taxon>Vibrionales</taxon>
        <taxon>Vibrionaceae</taxon>
        <taxon>Vibrio</taxon>
    </lineage>
</organism>
<dbReference type="AlphaFoldDB" id="A0A7Y4ED81"/>
<dbReference type="Pfam" id="PF03401">
    <property type="entry name" value="TctC"/>
    <property type="match status" value="1"/>
</dbReference>
<evidence type="ECO:0000313" key="4">
    <source>
        <dbReference type="Proteomes" id="UP000565719"/>
    </source>
</evidence>
<dbReference type="InterPro" id="IPR042100">
    <property type="entry name" value="Bug_dom1"/>
</dbReference>
<dbReference type="PIRSF" id="PIRSF017082">
    <property type="entry name" value="YflP"/>
    <property type="match status" value="1"/>
</dbReference>
<dbReference type="PANTHER" id="PTHR42928">
    <property type="entry name" value="TRICARBOXYLATE-BINDING PROTEIN"/>
    <property type="match status" value="1"/>
</dbReference>
<dbReference type="Gene3D" id="3.40.190.150">
    <property type="entry name" value="Bordetella uptake gene, domain 1"/>
    <property type="match status" value="1"/>
</dbReference>
<sequence length="321" mass="35481">MFNKFKLPLIAFIIAGPLTSQSIAADIDKLHFIIPGGAGGGWDRTARGIGDVLVKEKIVDQVSFENLSGNGGGKAISHLIETAKRQQNTLMVNSTPIVIRSLNGIFPQSFRNLTPVAATIADYGAIVTSANSKYASWIDVVKDYNNHPSKVKIAGGSARESMDHLVIALALKNEGFEPQKIHYTSYGARATEALLSREAELLSTGLSEVLELSKSGQVKILAITAQNRLDFAPDIPTLTEYGNNTVFANWRGFFSAPGTSQEQVDNWNHALQKMYKTDEWQVVKNRNGWVDNYKADKDFHTFLESQERYIHHLKSKLGFLK</sequence>
<evidence type="ECO:0000256" key="1">
    <source>
        <dbReference type="ARBA" id="ARBA00006987"/>
    </source>
</evidence>
<name>A0A7Y4ED81_9VIBR</name>
<comment type="similarity">
    <text evidence="1">Belongs to the UPF0065 (bug) family.</text>
</comment>
<dbReference type="EMBL" id="VTXC01000003">
    <property type="protein sequence ID" value="NOH70008.1"/>
    <property type="molecule type" value="Genomic_DNA"/>
</dbReference>
<dbReference type="PANTHER" id="PTHR42928:SF3">
    <property type="entry name" value="UPF0065 PROTEIN YFLP"/>
    <property type="match status" value="1"/>
</dbReference>
<feature type="signal peptide" evidence="2">
    <location>
        <begin position="1"/>
        <end position="24"/>
    </location>
</feature>
<comment type="caution">
    <text evidence="3">The sequence shown here is derived from an EMBL/GenBank/DDBJ whole genome shotgun (WGS) entry which is preliminary data.</text>
</comment>
<keyword evidence="2" id="KW-0732">Signal</keyword>
<gene>
    <name evidence="3" type="ORF">F0225_01460</name>
</gene>
<dbReference type="RefSeq" id="WP_171359685.1">
    <property type="nucleotide sequence ID" value="NZ_VTXC01000003.1"/>
</dbReference>
<evidence type="ECO:0000313" key="3">
    <source>
        <dbReference type="EMBL" id="NOH70008.1"/>
    </source>
</evidence>
<dbReference type="InterPro" id="IPR005064">
    <property type="entry name" value="BUG"/>
</dbReference>
<accession>A0A7Y4ED81</accession>